<accession>A0ABV1DZU6</accession>
<reference evidence="2 3" key="1">
    <citation type="submission" date="2024-03" db="EMBL/GenBank/DDBJ databases">
        <title>Human intestinal bacterial collection.</title>
        <authorList>
            <person name="Pauvert C."/>
            <person name="Hitch T.C.A."/>
            <person name="Clavel T."/>
        </authorList>
    </citation>
    <scope>NUCLEOTIDE SEQUENCE [LARGE SCALE GENOMIC DNA]</scope>
    <source>
        <strain evidence="2 3">CLA-JM-H44</strain>
    </source>
</reference>
<dbReference type="RefSeq" id="WP_349219221.1">
    <property type="nucleotide sequence ID" value="NZ_JBBMFD010000009.1"/>
</dbReference>
<organism evidence="2 3">
    <name type="scientific">Solibaculum intestinale</name>
    <dbReference type="NCBI Taxonomy" id="3133165"/>
    <lineage>
        <taxon>Bacteria</taxon>
        <taxon>Bacillati</taxon>
        <taxon>Bacillota</taxon>
        <taxon>Clostridia</taxon>
        <taxon>Eubacteriales</taxon>
        <taxon>Oscillospiraceae</taxon>
        <taxon>Solibaculum</taxon>
    </lineage>
</organism>
<dbReference type="Proteomes" id="UP001489509">
    <property type="component" value="Unassembled WGS sequence"/>
</dbReference>
<sequence length="670" mass="76933">MRACVYNLLVNRVPGIRDRYQKRRNQKGTSRLTALLFLLWLNVQYYLLFRRELAFPERYPVYEERRLPEGESESSRSQREDPASFAEKLSRCDVVSFDVFDTLLLRVVSDPTDVFFFVGMSLSYPNFRAIRVEMEKKVREQKRRDTGSGEVTLAEIWDGVAPETGIDKTLGMQTELWWEKACCIANPYMKQVVECLRAKGKKIIAVSDMYLSKGHIRSLLSSCGYPSVLDCFISCEYGVSKGEGTLFDRVQEQVGRSYSYVHVGDHEHADYHQPRRHHMQAFLSLNVNHIGNRYRPSDMSAITGAVYRGLANAHLHNGLTAYSKEYEYGYLYGGLFVTGYCRFIHRYAKEHGMQRLLFLSRDGAVLLKAYRMMYPQEADTAVYAYWSRLAAVKLAARYYKWEYFQRFLYHKVDQQIPLSQIVKSMELSCMLPDLCRRTHTTPETFLTNKNVHSVQSYFLEAFEDVLAQYEPQREAGKAYYQKLLHGCDRAAAIDVGWAGSGAVMLDCMVNRVWGLSCPITGILAGGPSALSPQADGAEPFFLNGKLVSYLYSQRENRDLWKFHDPAQSHNLYWELLLGAPHGSLKGFYWDGDGKATCRFQASPKEPQRIEEIHRGVLAFVEQFLEAERRLAMEIPISGRDAYAPMLLACSRGNRKFRKGLEELLDDVHIG</sequence>
<evidence type="ECO:0008006" key="4">
    <source>
        <dbReference type="Google" id="ProtNLM"/>
    </source>
</evidence>
<dbReference type="InterPro" id="IPR036412">
    <property type="entry name" value="HAD-like_sf"/>
</dbReference>
<evidence type="ECO:0000313" key="3">
    <source>
        <dbReference type="Proteomes" id="UP001489509"/>
    </source>
</evidence>
<dbReference type="Gene3D" id="3.40.50.1000">
    <property type="entry name" value="HAD superfamily/HAD-like"/>
    <property type="match status" value="1"/>
</dbReference>
<dbReference type="SUPFAM" id="SSF56784">
    <property type="entry name" value="HAD-like"/>
    <property type="match status" value="1"/>
</dbReference>
<keyword evidence="1" id="KW-0812">Transmembrane</keyword>
<gene>
    <name evidence="2" type="ORF">WMO26_07015</name>
</gene>
<dbReference type="InterPro" id="IPR023214">
    <property type="entry name" value="HAD_sf"/>
</dbReference>
<evidence type="ECO:0000313" key="2">
    <source>
        <dbReference type="EMBL" id="MEQ2440572.1"/>
    </source>
</evidence>
<dbReference type="EMBL" id="JBBMFD010000009">
    <property type="protein sequence ID" value="MEQ2440572.1"/>
    <property type="molecule type" value="Genomic_DNA"/>
</dbReference>
<protein>
    <recommendedName>
        <fullName evidence="4">Haloacid dehalogenase-like hydrolase</fullName>
    </recommendedName>
</protein>
<dbReference type="Gene3D" id="1.10.150.400">
    <property type="match status" value="1"/>
</dbReference>
<name>A0ABV1DZU6_9FIRM</name>
<feature type="transmembrane region" description="Helical" evidence="1">
    <location>
        <begin position="32"/>
        <end position="49"/>
    </location>
</feature>
<proteinExistence type="predicted"/>
<keyword evidence="1" id="KW-0472">Membrane</keyword>
<evidence type="ECO:0000256" key="1">
    <source>
        <dbReference type="SAM" id="Phobius"/>
    </source>
</evidence>
<comment type="caution">
    <text evidence="2">The sequence shown here is derived from an EMBL/GenBank/DDBJ whole genome shotgun (WGS) entry which is preliminary data.</text>
</comment>
<keyword evidence="3" id="KW-1185">Reference proteome</keyword>
<keyword evidence="1" id="KW-1133">Transmembrane helix</keyword>